<organism evidence="4 5">
    <name type="scientific">Tunturiibacter empetritectus</name>
    <dbReference type="NCBI Taxonomy" id="3069691"/>
    <lineage>
        <taxon>Bacteria</taxon>
        <taxon>Pseudomonadati</taxon>
        <taxon>Acidobacteriota</taxon>
        <taxon>Terriglobia</taxon>
        <taxon>Terriglobales</taxon>
        <taxon>Acidobacteriaceae</taxon>
        <taxon>Tunturiibacter</taxon>
    </lineage>
</organism>
<dbReference type="InterPro" id="IPR003439">
    <property type="entry name" value="ABC_transporter-like_ATP-bd"/>
</dbReference>
<dbReference type="Proteomes" id="UP000568106">
    <property type="component" value="Unassembled WGS sequence"/>
</dbReference>
<dbReference type="Pfam" id="PF00005">
    <property type="entry name" value="ABC_tran"/>
    <property type="match status" value="2"/>
</dbReference>
<dbReference type="InterPro" id="IPR032781">
    <property type="entry name" value="ABC_tran_Xtn"/>
</dbReference>
<proteinExistence type="predicted"/>
<feature type="domain" description="ABC transporter" evidence="3">
    <location>
        <begin position="2"/>
        <end position="250"/>
    </location>
</feature>
<keyword evidence="2" id="KW-0067">ATP-binding</keyword>
<dbReference type="PROSITE" id="PS00211">
    <property type="entry name" value="ABC_TRANSPORTER_1"/>
    <property type="match status" value="1"/>
</dbReference>
<dbReference type="PROSITE" id="PS50893">
    <property type="entry name" value="ABC_TRANSPORTER_2"/>
    <property type="match status" value="2"/>
</dbReference>
<dbReference type="PANTHER" id="PTHR42855">
    <property type="entry name" value="ABC TRANSPORTER ATP-BINDING SUBUNIT"/>
    <property type="match status" value="1"/>
</dbReference>
<accession>A0A7W8IKY8</accession>
<dbReference type="SUPFAM" id="SSF52540">
    <property type="entry name" value="P-loop containing nucleoside triphosphate hydrolases"/>
    <property type="match status" value="2"/>
</dbReference>
<dbReference type="EMBL" id="JACHDY010000004">
    <property type="protein sequence ID" value="MBB5318306.1"/>
    <property type="molecule type" value="Genomic_DNA"/>
</dbReference>
<dbReference type="InterPro" id="IPR027417">
    <property type="entry name" value="P-loop_NTPase"/>
</dbReference>
<evidence type="ECO:0000313" key="5">
    <source>
        <dbReference type="Proteomes" id="UP000568106"/>
    </source>
</evidence>
<gene>
    <name evidence="4" type="ORF">HDF09_003003</name>
</gene>
<evidence type="ECO:0000256" key="2">
    <source>
        <dbReference type="ARBA" id="ARBA00022840"/>
    </source>
</evidence>
<feature type="domain" description="ABC transporter" evidence="3">
    <location>
        <begin position="317"/>
        <end position="549"/>
    </location>
</feature>
<dbReference type="GO" id="GO:0005524">
    <property type="term" value="F:ATP binding"/>
    <property type="evidence" value="ECO:0007669"/>
    <property type="project" value="UniProtKB-KW"/>
</dbReference>
<dbReference type="Pfam" id="PF12848">
    <property type="entry name" value="ABC_tran_Xtn"/>
    <property type="match status" value="1"/>
</dbReference>
<dbReference type="Gene3D" id="3.40.50.300">
    <property type="entry name" value="P-loop containing nucleotide triphosphate hydrolases"/>
    <property type="match status" value="2"/>
</dbReference>
<keyword evidence="1" id="KW-0547">Nucleotide-binding</keyword>
<dbReference type="SMART" id="SM00382">
    <property type="entry name" value="AAA"/>
    <property type="match status" value="2"/>
</dbReference>
<dbReference type="AlphaFoldDB" id="A0A7W8IKY8"/>
<protein>
    <submittedName>
        <fullName evidence="4">ATPase subunit of ABC transporter with duplicated ATPase domains</fullName>
    </submittedName>
</protein>
<name>A0A7W8IKY8_9BACT</name>
<evidence type="ECO:0000259" key="3">
    <source>
        <dbReference type="PROSITE" id="PS50893"/>
    </source>
</evidence>
<dbReference type="FunFam" id="3.40.50.300:FF:000011">
    <property type="entry name" value="Putative ABC transporter ATP-binding component"/>
    <property type="match status" value="1"/>
</dbReference>
<dbReference type="InterPro" id="IPR051309">
    <property type="entry name" value="ABCF_ATPase"/>
</dbReference>
<evidence type="ECO:0000313" key="4">
    <source>
        <dbReference type="EMBL" id="MBB5318306.1"/>
    </source>
</evidence>
<dbReference type="PANTHER" id="PTHR42855:SF2">
    <property type="entry name" value="DRUG RESISTANCE ABC TRANSPORTER,ATP-BINDING PROTEIN"/>
    <property type="match status" value="1"/>
</dbReference>
<dbReference type="InterPro" id="IPR017871">
    <property type="entry name" value="ABC_transporter-like_CS"/>
</dbReference>
<reference evidence="4" key="1">
    <citation type="submission" date="2020-08" db="EMBL/GenBank/DDBJ databases">
        <title>Genomic Encyclopedia of Type Strains, Phase IV (KMG-V): Genome sequencing to study the core and pangenomes of soil and plant-associated prokaryotes.</title>
        <authorList>
            <person name="Whitman W."/>
        </authorList>
    </citation>
    <scope>NUCLEOTIDE SEQUENCE [LARGE SCALE GENOMIC DNA]</scope>
    <source>
        <strain evidence="4">M8UP27</strain>
    </source>
</reference>
<dbReference type="InterPro" id="IPR003593">
    <property type="entry name" value="AAA+_ATPase"/>
</dbReference>
<dbReference type="CDD" id="cd03221">
    <property type="entry name" value="ABCF_EF-3"/>
    <property type="match status" value="2"/>
</dbReference>
<comment type="caution">
    <text evidence="4">The sequence shown here is derived from an EMBL/GenBank/DDBJ whole genome shotgun (WGS) entry which is preliminary data.</text>
</comment>
<keyword evidence="5" id="KW-1185">Reference proteome</keyword>
<sequence length="550" mass="61388">MISVSNVTMRYGSKLLFEDVSVTFTTGRRYGLTGPNGAGKSTFMKCLTGEIDPQKGTVVKPKKIGVLSQDQYAFDAYRVIDTVIMGNKGLWAALEEREIIYAKPEMTDEDGSRLGELEGIVGDEDGYEAESNAAVLLQGLDIPDELHERKMSELQGGQKVRVLLAQALFGNPQALLLDEPTNYLDLESIHWLQDFLTRYNGTVITISHDRHFLNNVCTHIADIDYETIITYNGGYDDMVLQKTSIRTRIESQNEQREKKIAQLNDFIARFSAGTRSSQVNSRKKEVERLATSELARSNIARPFISFKMERPSGKNVLEFEQVNKSYVQKDGKTEHVINNFTASVTRGDKVILMGRNGQGKTTLLKALLANGPGIEELGFEDKSVSIDSGSVKWGHEVSIGYFAQDHKGSIQLGMTASDWLHQFDPQATKEDIRGILGQMLFKGEEGLKKTDALSGGEAARLLFCKIMLQKPNVLVLDEPTNHLDLESINALNQAIQKYEGTVFLVTHDQDLIEEAGTRIWHFEGGPTDFHITDHKGPYEEYQQQLAIAAK</sequence>
<evidence type="ECO:0000256" key="1">
    <source>
        <dbReference type="ARBA" id="ARBA00022741"/>
    </source>
</evidence>
<dbReference type="GO" id="GO:0016887">
    <property type="term" value="F:ATP hydrolysis activity"/>
    <property type="evidence" value="ECO:0007669"/>
    <property type="project" value="InterPro"/>
</dbReference>